<gene>
    <name evidence="2" type="ordered locus">SiRe_0876</name>
</gene>
<dbReference type="PANTHER" id="PTHR22916:SF3">
    <property type="entry name" value="UDP-GLCNAC:BETAGAL BETA-1,3-N-ACETYLGLUCOSAMINYLTRANSFERASE-LIKE PROTEIN 1"/>
    <property type="match status" value="1"/>
</dbReference>
<proteinExistence type="predicted"/>
<organism evidence="2 3">
    <name type="scientific">Saccharolobus islandicus (strain REY15A)</name>
    <name type="common">Sulfolobus islandicus</name>
    <dbReference type="NCBI Taxonomy" id="930945"/>
    <lineage>
        <taxon>Archaea</taxon>
        <taxon>Thermoproteota</taxon>
        <taxon>Thermoprotei</taxon>
        <taxon>Sulfolobales</taxon>
        <taxon>Sulfolobaceae</taxon>
        <taxon>Saccharolobus</taxon>
    </lineage>
</organism>
<dbReference type="Gene3D" id="3.90.550.10">
    <property type="entry name" value="Spore Coat Polysaccharide Biosynthesis Protein SpsA, Chain A"/>
    <property type="match status" value="1"/>
</dbReference>
<feature type="domain" description="Glycosyltransferase 2-like" evidence="1">
    <location>
        <begin position="10"/>
        <end position="167"/>
    </location>
</feature>
<accession>F0NE13</accession>
<dbReference type="GeneID" id="12417776"/>
<evidence type="ECO:0000313" key="2">
    <source>
        <dbReference type="EMBL" id="ADX84949.1"/>
    </source>
</evidence>
<dbReference type="PANTHER" id="PTHR22916">
    <property type="entry name" value="GLYCOSYLTRANSFERASE"/>
    <property type="match status" value="1"/>
</dbReference>
<evidence type="ECO:0000313" key="3">
    <source>
        <dbReference type="Proteomes" id="UP000002664"/>
    </source>
</evidence>
<protein>
    <recommendedName>
        <fullName evidence="1">Glycosyltransferase 2-like domain-containing protein</fullName>
    </recommendedName>
</protein>
<dbReference type="GO" id="GO:0016758">
    <property type="term" value="F:hexosyltransferase activity"/>
    <property type="evidence" value="ECO:0007669"/>
    <property type="project" value="UniProtKB-ARBA"/>
</dbReference>
<dbReference type="AlphaFoldDB" id="F0NE13"/>
<dbReference type="eggNOG" id="arCOG01385">
    <property type="taxonomic scope" value="Archaea"/>
</dbReference>
<dbReference type="STRING" id="930945.SiRe_0876"/>
<dbReference type="EMBL" id="CP002425">
    <property type="protein sequence ID" value="ADX84949.1"/>
    <property type="molecule type" value="Genomic_DNA"/>
</dbReference>
<sequence>MAEDNNIVISTVILNWNRSDLLKITVESYLKTVEVPYELIIVDNGSTDNSRKIIEELKAKHGNKINKIILLDKNIGGEAINLGLNEAKGKLLHISENDIEYLPGWSTKVVKLFQTFDKLGQLSLFSPVPTDDEVWVVHPIRRIWYREGEIIYEALGNVGTTSVIRREIWEKGVRVHTIKTEEFLFPDDARLSEDILRLGYVVAWAPYYLVRNLGHSYNEMLRRIEYYKKNYDSKKGLGYQGLLRRIEYYNKKIKPQRKSILSISPLIQPELSNIFKPIIFKDKILDSQSWSCINAITPEIENLELIYSLIRSFKPHLCVILSGPGDFTENIIKKALEDNNFGNLEILLNVNPNISDEHLTIKINKYDDLLNSEMSIDCLIFNSFYYVNKKIFKQLISKLSSRSLIIVTGNYENIQSLMEIYEFLNRKFDCSFISSARGVIICTSKVKNQVKYYKSHKELIQYTYKSKLLNKLVRAYYRLRNFKLTSK</sequence>
<name>F0NE13_SACI5</name>
<dbReference type="HOGENOM" id="CLU_559769_0_0_2"/>
<evidence type="ECO:0000259" key="1">
    <source>
        <dbReference type="Pfam" id="PF00535"/>
    </source>
</evidence>
<dbReference type="KEGG" id="sir:SiRe_0876"/>
<dbReference type="InterPro" id="IPR001173">
    <property type="entry name" value="Glyco_trans_2-like"/>
</dbReference>
<dbReference type="SUPFAM" id="SSF53448">
    <property type="entry name" value="Nucleotide-diphospho-sugar transferases"/>
    <property type="match status" value="1"/>
</dbReference>
<keyword evidence="3" id="KW-1185">Reference proteome</keyword>
<dbReference type="Pfam" id="PF00535">
    <property type="entry name" value="Glycos_transf_2"/>
    <property type="match status" value="1"/>
</dbReference>
<dbReference type="InterPro" id="IPR029044">
    <property type="entry name" value="Nucleotide-diphossugar_trans"/>
</dbReference>
<reference evidence="2 3" key="1">
    <citation type="journal article" date="2011" name="J. Bacteriol.">
        <title>Genome analyses of icelandic strains of Sulfolobus islandicus, model organisms for genetic and virus-host interaction studies.</title>
        <authorList>
            <person name="Guo L."/>
            <person name="Brugger K."/>
            <person name="Liu C."/>
            <person name="Shah S.A."/>
            <person name="Zheng H."/>
            <person name="Zhu Y."/>
            <person name="Wang S."/>
            <person name="Lillestol R.K."/>
            <person name="Chen L."/>
            <person name="Frank J."/>
            <person name="Prangishvili D."/>
            <person name="Paulin L."/>
            <person name="She Q."/>
            <person name="Huang L."/>
            <person name="Garrett R.A."/>
        </authorList>
    </citation>
    <scope>NUCLEOTIDE SEQUENCE [LARGE SCALE GENOMIC DNA]</scope>
    <source>
        <strain evidence="2 3">REY15A</strain>
    </source>
</reference>
<dbReference type="RefSeq" id="WP_014513830.1">
    <property type="nucleotide sequence ID" value="NC_017276.1"/>
</dbReference>
<dbReference type="Proteomes" id="UP000002664">
    <property type="component" value="Chromosome"/>
</dbReference>